<dbReference type="EMBL" id="JXMU01000013">
    <property type="protein sequence ID" value="KPB01231.1"/>
    <property type="molecule type" value="Genomic_DNA"/>
</dbReference>
<organism evidence="2 3">
    <name type="scientific">Ahrensia marina</name>
    <dbReference type="NCBI Taxonomy" id="1514904"/>
    <lineage>
        <taxon>Bacteria</taxon>
        <taxon>Pseudomonadati</taxon>
        <taxon>Pseudomonadota</taxon>
        <taxon>Alphaproteobacteria</taxon>
        <taxon>Hyphomicrobiales</taxon>
        <taxon>Ahrensiaceae</taxon>
        <taxon>Ahrensia</taxon>
    </lineage>
</organism>
<evidence type="ECO:0000313" key="2">
    <source>
        <dbReference type="EMBL" id="KPB01231.1"/>
    </source>
</evidence>
<dbReference type="InterPro" id="IPR000182">
    <property type="entry name" value="GNAT_dom"/>
</dbReference>
<dbReference type="PROSITE" id="PS51186">
    <property type="entry name" value="GNAT"/>
    <property type="match status" value="1"/>
</dbReference>
<dbReference type="GO" id="GO:0016747">
    <property type="term" value="F:acyltransferase activity, transferring groups other than amino-acyl groups"/>
    <property type="evidence" value="ECO:0007669"/>
    <property type="project" value="InterPro"/>
</dbReference>
<dbReference type="Proteomes" id="UP000038011">
    <property type="component" value="Unassembled WGS sequence"/>
</dbReference>
<evidence type="ECO:0000259" key="1">
    <source>
        <dbReference type="PROSITE" id="PS51186"/>
    </source>
</evidence>
<accession>A0A0N0E7I3</accession>
<name>A0A0N0E7I3_9HYPH</name>
<keyword evidence="3" id="KW-1185">Reference proteome</keyword>
<dbReference type="AlphaFoldDB" id="A0A0N0E7I3"/>
<dbReference type="Gene3D" id="3.40.630.30">
    <property type="match status" value="1"/>
</dbReference>
<evidence type="ECO:0000313" key="3">
    <source>
        <dbReference type="Proteomes" id="UP000038011"/>
    </source>
</evidence>
<dbReference type="SUPFAM" id="SSF55729">
    <property type="entry name" value="Acyl-CoA N-acyltransferases (Nat)"/>
    <property type="match status" value="1"/>
</dbReference>
<feature type="domain" description="N-acetyltransferase" evidence="1">
    <location>
        <begin position="1"/>
        <end position="186"/>
    </location>
</feature>
<protein>
    <submittedName>
        <fullName evidence="2">GNAT family acetyltransferase</fullName>
    </submittedName>
</protein>
<comment type="caution">
    <text evidence="2">The sequence shown here is derived from an EMBL/GenBank/DDBJ whole genome shotgun (WGS) entry which is preliminary data.</text>
</comment>
<sequence length="189" mass="21832">MNQSDFSHYIDDLARLRMQVFREWPYLYDGDEAYERTYLRSYLNNDRAFMVGSFSATEIVGASTAMPLADHDAAFAKPLQDAGYDISRIFYFAESVLLPQYRGGGAGRAFFTLREKEALRQGFDKAVFSAVIRDSDASEKPASYVPLDNFWQRIGFKKIKDVKTRFAWKDIDEDHETEKPMAFWVKNLA</sequence>
<keyword evidence="2" id="KW-0808">Transferase</keyword>
<proteinExistence type="predicted"/>
<dbReference type="STRING" id="1514904.SU32_09780"/>
<reference evidence="2 3" key="1">
    <citation type="submission" date="2015-01" db="EMBL/GenBank/DDBJ databases">
        <title>Ahrensia donghaiensis sp. nov., a novel dimethylsulphoniopropionate-cleavage bacterium isolated from seawater and emended descriptions of the genus Ahrensia and Ahrensia kielensis.</title>
        <authorList>
            <person name="Liu J."/>
        </authorList>
    </citation>
    <scope>NUCLEOTIDE SEQUENCE [LARGE SCALE GENOMIC DNA]</scope>
    <source>
        <strain evidence="2 3">LZD062</strain>
    </source>
</reference>
<gene>
    <name evidence="2" type="ORF">SU32_09780</name>
</gene>
<dbReference type="InterPro" id="IPR016181">
    <property type="entry name" value="Acyl_CoA_acyltransferase"/>
</dbReference>
<dbReference type="PATRIC" id="fig|1514904.3.peg.787"/>